<evidence type="ECO:0000256" key="8">
    <source>
        <dbReference type="SAM" id="Phobius"/>
    </source>
</evidence>
<accession>A0A815UJS4</accession>
<evidence type="ECO:0000313" key="11">
    <source>
        <dbReference type="EMBL" id="CAF4374976.1"/>
    </source>
</evidence>
<evidence type="ECO:0000256" key="1">
    <source>
        <dbReference type="ARBA" id="ARBA00004141"/>
    </source>
</evidence>
<keyword evidence="12" id="KW-1185">Reference proteome</keyword>
<dbReference type="Proteomes" id="UP000663829">
    <property type="component" value="Unassembled WGS sequence"/>
</dbReference>
<keyword evidence="2 8" id="KW-0812">Transmembrane</keyword>
<evidence type="ECO:0000259" key="9">
    <source>
        <dbReference type="PROSITE" id="PS50262"/>
    </source>
</evidence>
<keyword evidence="7" id="KW-0807">Transducer</keyword>
<feature type="transmembrane region" description="Helical" evidence="8">
    <location>
        <begin position="165"/>
        <end position="185"/>
    </location>
</feature>
<keyword evidence="6" id="KW-0675">Receptor</keyword>
<feature type="domain" description="G-protein coupled receptors family 1 profile" evidence="9">
    <location>
        <begin position="1"/>
        <end position="223"/>
    </location>
</feature>
<keyword evidence="5 8" id="KW-0472">Membrane</keyword>
<dbReference type="InterPro" id="IPR000276">
    <property type="entry name" value="GPCR_Rhodpsn"/>
</dbReference>
<gene>
    <name evidence="10" type="ORF">GPM918_LOCUS37279</name>
    <name evidence="11" type="ORF">SRO942_LOCUS38041</name>
</gene>
<evidence type="ECO:0000256" key="5">
    <source>
        <dbReference type="ARBA" id="ARBA00023136"/>
    </source>
</evidence>
<dbReference type="OrthoDB" id="10050118at2759"/>
<dbReference type="Pfam" id="PF00001">
    <property type="entry name" value="7tm_1"/>
    <property type="match status" value="1"/>
</dbReference>
<dbReference type="EMBL" id="CAJOBC010088949">
    <property type="protein sequence ID" value="CAF4374976.1"/>
    <property type="molecule type" value="Genomic_DNA"/>
</dbReference>
<sequence length="284" mass="31764">IPDTSPYAATCRLRHFGTQVTQNFSAWLLMTISVDRLIRSLFAIRAQIICTPKNAWVASGILFTLSVLLNCHLLTPMFGQISPGNTLYCGANLNYPSYVTFYNEYWATITVITTTFLPSAVMILSIIGIALGIRSRQHRIQPVVGSTRQEKHQAKKFSFVQKQMFILMAASVAIFIFTTLPISLYEAIVPTLTTSSSFGLVILLTAVFDLITKINYSTTFYLHSLTSKLFREEFLKVIHCFTRRVQLKTTGGGGHTVTGLMSKPEKTNTRANTFEFQRSHAIGN</sequence>
<keyword evidence="4" id="KW-0297">G-protein coupled receptor</keyword>
<feature type="transmembrane region" description="Helical" evidence="8">
    <location>
        <begin position="56"/>
        <end position="75"/>
    </location>
</feature>
<dbReference type="SUPFAM" id="SSF81321">
    <property type="entry name" value="Family A G protein-coupled receptor-like"/>
    <property type="match status" value="1"/>
</dbReference>
<dbReference type="Gene3D" id="1.20.1070.10">
    <property type="entry name" value="Rhodopsin 7-helix transmembrane proteins"/>
    <property type="match status" value="1"/>
</dbReference>
<protein>
    <recommendedName>
        <fullName evidence="9">G-protein coupled receptors family 1 profile domain-containing protein</fullName>
    </recommendedName>
</protein>
<evidence type="ECO:0000256" key="4">
    <source>
        <dbReference type="ARBA" id="ARBA00023040"/>
    </source>
</evidence>
<evidence type="ECO:0000313" key="10">
    <source>
        <dbReference type="EMBL" id="CAF1514867.1"/>
    </source>
</evidence>
<evidence type="ECO:0000256" key="6">
    <source>
        <dbReference type="ARBA" id="ARBA00023170"/>
    </source>
</evidence>
<comment type="caution">
    <text evidence="10">The sequence shown here is derived from an EMBL/GenBank/DDBJ whole genome shotgun (WGS) entry which is preliminary data.</text>
</comment>
<name>A0A815UJS4_9BILA</name>
<comment type="subcellular location">
    <subcellularLocation>
        <location evidence="1">Membrane</location>
        <topology evidence="1">Multi-pass membrane protein</topology>
    </subcellularLocation>
</comment>
<dbReference type="GO" id="GO:0005886">
    <property type="term" value="C:plasma membrane"/>
    <property type="evidence" value="ECO:0007669"/>
    <property type="project" value="TreeGrafter"/>
</dbReference>
<dbReference type="EMBL" id="CAJNOQ010023405">
    <property type="protein sequence ID" value="CAF1514867.1"/>
    <property type="molecule type" value="Genomic_DNA"/>
</dbReference>
<dbReference type="InterPro" id="IPR017452">
    <property type="entry name" value="GPCR_Rhodpsn_7TM"/>
</dbReference>
<feature type="transmembrane region" description="Helical" evidence="8">
    <location>
        <begin position="105"/>
        <end position="131"/>
    </location>
</feature>
<feature type="transmembrane region" description="Helical" evidence="8">
    <location>
        <begin position="191"/>
        <end position="211"/>
    </location>
</feature>
<feature type="non-terminal residue" evidence="10">
    <location>
        <position position="1"/>
    </location>
</feature>
<dbReference type="Proteomes" id="UP000681722">
    <property type="component" value="Unassembled WGS sequence"/>
</dbReference>
<dbReference type="PROSITE" id="PS50262">
    <property type="entry name" value="G_PROTEIN_RECEP_F1_2"/>
    <property type="match status" value="1"/>
</dbReference>
<evidence type="ECO:0000256" key="2">
    <source>
        <dbReference type="ARBA" id="ARBA00022692"/>
    </source>
</evidence>
<dbReference type="PANTHER" id="PTHR24243:SF230">
    <property type="entry name" value="G-PROTEIN COUPLED RECEPTORS FAMILY 1 PROFILE DOMAIN-CONTAINING PROTEIN"/>
    <property type="match status" value="1"/>
</dbReference>
<dbReference type="GO" id="GO:0004930">
    <property type="term" value="F:G protein-coupled receptor activity"/>
    <property type="evidence" value="ECO:0007669"/>
    <property type="project" value="UniProtKB-KW"/>
</dbReference>
<proteinExistence type="predicted"/>
<organism evidence="10 12">
    <name type="scientific">Didymodactylos carnosus</name>
    <dbReference type="NCBI Taxonomy" id="1234261"/>
    <lineage>
        <taxon>Eukaryota</taxon>
        <taxon>Metazoa</taxon>
        <taxon>Spiralia</taxon>
        <taxon>Gnathifera</taxon>
        <taxon>Rotifera</taxon>
        <taxon>Eurotatoria</taxon>
        <taxon>Bdelloidea</taxon>
        <taxon>Philodinida</taxon>
        <taxon>Philodinidae</taxon>
        <taxon>Didymodactylos</taxon>
    </lineage>
</organism>
<evidence type="ECO:0000313" key="12">
    <source>
        <dbReference type="Proteomes" id="UP000663829"/>
    </source>
</evidence>
<reference evidence="10" key="1">
    <citation type="submission" date="2021-02" db="EMBL/GenBank/DDBJ databases">
        <authorList>
            <person name="Nowell W R."/>
        </authorList>
    </citation>
    <scope>NUCLEOTIDE SEQUENCE</scope>
</reference>
<keyword evidence="3 8" id="KW-1133">Transmembrane helix</keyword>
<evidence type="ECO:0000256" key="3">
    <source>
        <dbReference type="ARBA" id="ARBA00022989"/>
    </source>
</evidence>
<dbReference type="AlphaFoldDB" id="A0A815UJS4"/>
<evidence type="ECO:0000256" key="7">
    <source>
        <dbReference type="ARBA" id="ARBA00023224"/>
    </source>
</evidence>
<dbReference type="PANTHER" id="PTHR24243">
    <property type="entry name" value="G-PROTEIN COUPLED RECEPTOR"/>
    <property type="match status" value="1"/>
</dbReference>